<protein>
    <submittedName>
        <fullName evidence="2">Zinc finger protein</fullName>
    </submittedName>
</protein>
<evidence type="ECO:0000313" key="2">
    <source>
        <dbReference type="EMBL" id="KRK94225.1"/>
    </source>
</evidence>
<sequence length="288" mass="32793">MINGIIKHKEVVNRMEESTSKGPMHFALLDQVQKLNQKCPTHHIPMIRLPGKEPFCPECQKEKIAQRNQKVTQDAETYWHRRKTTDVLSRDSIFDDPDLKTATFGTYDKAASPEAETNWNMARKIAYDYLAGAKYNTLFTGLPGRGKSHLALAMLKAINENAKTPVSCLFVSINELMRLIKSSFDYPDSKYTEQNMVDLLGTVDFLVLDDLGSESSFQRASREASEFTQNVLFGVLNRRNRTIVTTNLNSRELSAIYNPKLLSRIEKGIKGHIVKFTEVTPDRRSVEF</sequence>
<evidence type="ECO:0000259" key="1">
    <source>
        <dbReference type="Pfam" id="PF01695"/>
    </source>
</evidence>
<evidence type="ECO:0000313" key="3">
    <source>
        <dbReference type="Proteomes" id="UP000051955"/>
    </source>
</evidence>
<dbReference type="Gene3D" id="3.40.50.300">
    <property type="entry name" value="P-loop containing nucleotide triphosphate hydrolases"/>
    <property type="match status" value="1"/>
</dbReference>
<dbReference type="GO" id="GO:0006260">
    <property type="term" value="P:DNA replication"/>
    <property type="evidence" value="ECO:0007669"/>
    <property type="project" value="TreeGrafter"/>
</dbReference>
<dbReference type="PANTHER" id="PTHR30050:SF4">
    <property type="entry name" value="ATP-BINDING PROTEIN RV3427C IN INSERTION SEQUENCE-RELATED"/>
    <property type="match status" value="1"/>
</dbReference>
<dbReference type="STRING" id="1423715.FD25_GL000176"/>
<keyword evidence="3" id="KW-1185">Reference proteome</keyword>
<dbReference type="Pfam" id="PF01695">
    <property type="entry name" value="IstB_IS21"/>
    <property type="match status" value="1"/>
</dbReference>
<accession>A0A0R1LN59</accession>
<dbReference type="InterPro" id="IPR027417">
    <property type="entry name" value="P-loop_NTPase"/>
</dbReference>
<gene>
    <name evidence="2" type="ORF">FD25_GL000176</name>
</gene>
<proteinExistence type="predicted"/>
<comment type="caution">
    <text evidence="2">The sequence shown here is derived from an EMBL/GenBank/DDBJ whole genome shotgun (WGS) entry which is preliminary data.</text>
</comment>
<dbReference type="EMBL" id="AZDV01000026">
    <property type="protein sequence ID" value="KRK94225.1"/>
    <property type="molecule type" value="Genomic_DNA"/>
</dbReference>
<feature type="domain" description="IstB-like ATP-binding" evidence="1">
    <location>
        <begin position="133"/>
        <end position="258"/>
    </location>
</feature>
<reference evidence="2 3" key="1">
    <citation type="journal article" date="2015" name="Genome Announc.">
        <title>Expanding the biotechnology potential of lactobacilli through comparative genomics of 213 strains and associated genera.</title>
        <authorList>
            <person name="Sun Z."/>
            <person name="Harris H.M."/>
            <person name="McCann A."/>
            <person name="Guo C."/>
            <person name="Argimon S."/>
            <person name="Zhang W."/>
            <person name="Yang X."/>
            <person name="Jeffery I.B."/>
            <person name="Cooney J.C."/>
            <person name="Kagawa T.F."/>
            <person name="Liu W."/>
            <person name="Song Y."/>
            <person name="Salvetti E."/>
            <person name="Wrobel A."/>
            <person name="Rasinkangas P."/>
            <person name="Parkhill J."/>
            <person name="Rea M.C."/>
            <person name="O'Sullivan O."/>
            <person name="Ritari J."/>
            <person name="Douillard F.P."/>
            <person name="Paul Ross R."/>
            <person name="Yang R."/>
            <person name="Briner A.E."/>
            <person name="Felis G.E."/>
            <person name="de Vos W.M."/>
            <person name="Barrangou R."/>
            <person name="Klaenhammer T.R."/>
            <person name="Caufield P.W."/>
            <person name="Cui Y."/>
            <person name="Zhang H."/>
            <person name="O'Toole P.W."/>
        </authorList>
    </citation>
    <scope>NUCLEOTIDE SEQUENCE [LARGE SCALE GENOMIC DNA]</scope>
    <source>
        <strain evidence="2 3">DSM 19394</strain>
    </source>
</reference>
<dbReference type="PANTHER" id="PTHR30050">
    <property type="entry name" value="CHROMOSOMAL REPLICATION INITIATOR PROTEIN DNAA"/>
    <property type="match status" value="1"/>
</dbReference>
<dbReference type="SUPFAM" id="SSF52540">
    <property type="entry name" value="P-loop containing nucleoside triphosphate hydrolases"/>
    <property type="match status" value="1"/>
</dbReference>
<dbReference type="PATRIC" id="fig|1423715.3.peg.187"/>
<dbReference type="GO" id="GO:0005524">
    <property type="term" value="F:ATP binding"/>
    <property type="evidence" value="ECO:0007669"/>
    <property type="project" value="InterPro"/>
</dbReference>
<organism evidence="2 3">
    <name type="scientific">Levilactobacillus acidifarinae DSM 19394 = JCM 15949</name>
    <dbReference type="NCBI Taxonomy" id="1423715"/>
    <lineage>
        <taxon>Bacteria</taxon>
        <taxon>Bacillati</taxon>
        <taxon>Bacillota</taxon>
        <taxon>Bacilli</taxon>
        <taxon>Lactobacillales</taxon>
        <taxon>Lactobacillaceae</taxon>
        <taxon>Levilactobacillus</taxon>
    </lineage>
</organism>
<name>A0A0R1LN59_9LACO</name>
<dbReference type="AlphaFoldDB" id="A0A0R1LN59"/>
<dbReference type="Proteomes" id="UP000051955">
    <property type="component" value="Unassembled WGS sequence"/>
</dbReference>
<dbReference type="InterPro" id="IPR002611">
    <property type="entry name" value="IstB_ATP-bd"/>
</dbReference>